<dbReference type="PANTHER" id="PTHR35174:SF1">
    <property type="entry name" value="BLL0086 PROTEIN"/>
    <property type="match status" value="1"/>
</dbReference>
<comment type="similarity">
    <text evidence="1">Belongs to the YciI family.</text>
</comment>
<dbReference type="PANTHER" id="PTHR35174">
    <property type="entry name" value="BLL7171 PROTEIN-RELATED"/>
    <property type="match status" value="1"/>
</dbReference>
<comment type="caution">
    <text evidence="3">The sequence shown here is derived from an EMBL/GenBank/DDBJ whole genome shotgun (WGS) entry which is preliminary data.</text>
</comment>
<sequence>MRYMMFIKHPKDYDFSEVPAALFEAMGGFIAEYAQKGMFIDGAGLQPLAKGTRVRLAGGKVTVTDGPFSEAKEVVGGYSLIEAPTHADAVALATKFMELHRTHWPEFEGESEVRPLQE</sequence>
<protein>
    <recommendedName>
        <fullName evidence="2">YCII-related domain-containing protein</fullName>
    </recommendedName>
</protein>
<organism evidence="3 4">
    <name type="scientific">Rhodanobacter panaciterrae</name>
    <dbReference type="NCBI Taxonomy" id="490572"/>
    <lineage>
        <taxon>Bacteria</taxon>
        <taxon>Pseudomonadati</taxon>
        <taxon>Pseudomonadota</taxon>
        <taxon>Gammaproteobacteria</taxon>
        <taxon>Lysobacterales</taxon>
        <taxon>Rhodanobacteraceae</taxon>
        <taxon>Rhodanobacter</taxon>
    </lineage>
</organism>
<evidence type="ECO:0000313" key="4">
    <source>
        <dbReference type="Proteomes" id="UP000621898"/>
    </source>
</evidence>
<keyword evidence="4" id="KW-1185">Reference proteome</keyword>
<proteinExistence type="inferred from homology"/>
<dbReference type="InterPro" id="IPR011008">
    <property type="entry name" value="Dimeric_a/b-barrel"/>
</dbReference>
<evidence type="ECO:0000256" key="1">
    <source>
        <dbReference type="ARBA" id="ARBA00007689"/>
    </source>
</evidence>
<dbReference type="Proteomes" id="UP000621898">
    <property type="component" value="Unassembled WGS sequence"/>
</dbReference>
<dbReference type="SUPFAM" id="SSF54909">
    <property type="entry name" value="Dimeric alpha+beta barrel"/>
    <property type="match status" value="1"/>
</dbReference>
<evidence type="ECO:0000313" key="3">
    <source>
        <dbReference type="EMBL" id="GGY18885.1"/>
    </source>
</evidence>
<evidence type="ECO:0000259" key="2">
    <source>
        <dbReference type="Pfam" id="PF03795"/>
    </source>
</evidence>
<gene>
    <name evidence="3" type="ORF">GCM10008098_08760</name>
</gene>
<dbReference type="InterPro" id="IPR005545">
    <property type="entry name" value="YCII"/>
</dbReference>
<accession>A0ABQ2ZKL6</accession>
<dbReference type="Pfam" id="PF03795">
    <property type="entry name" value="YCII"/>
    <property type="match status" value="1"/>
</dbReference>
<name>A0ABQ2ZKL6_9GAMM</name>
<dbReference type="EMBL" id="BMXT01000001">
    <property type="protein sequence ID" value="GGY18885.1"/>
    <property type="molecule type" value="Genomic_DNA"/>
</dbReference>
<reference evidence="4" key="1">
    <citation type="journal article" date="2019" name="Int. J. Syst. Evol. Microbiol.">
        <title>The Global Catalogue of Microorganisms (GCM) 10K type strain sequencing project: providing services to taxonomists for standard genome sequencing and annotation.</title>
        <authorList>
            <consortium name="The Broad Institute Genomics Platform"/>
            <consortium name="The Broad Institute Genome Sequencing Center for Infectious Disease"/>
            <person name="Wu L."/>
            <person name="Ma J."/>
        </authorList>
    </citation>
    <scope>NUCLEOTIDE SEQUENCE [LARGE SCALE GENOMIC DNA]</scope>
    <source>
        <strain evidence="4">KCTC 22232</strain>
    </source>
</reference>
<dbReference type="Gene3D" id="3.30.70.1060">
    <property type="entry name" value="Dimeric alpha+beta barrel"/>
    <property type="match status" value="1"/>
</dbReference>
<feature type="domain" description="YCII-related" evidence="2">
    <location>
        <begin position="1"/>
        <end position="94"/>
    </location>
</feature>